<evidence type="ECO:0000313" key="2">
    <source>
        <dbReference type="EMBL" id="KAK2949658.1"/>
    </source>
</evidence>
<feature type="region of interest" description="Disordered" evidence="1">
    <location>
        <begin position="1"/>
        <end position="154"/>
    </location>
</feature>
<evidence type="ECO:0000313" key="3">
    <source>
        <dbReference type="Proteomes" id="UP001281761"/>
    </source>
</evidence>
<sequence>MSTEEQTQSELQSDDNLQQTQTSSVEEDTTSETTHQLKEQDSDPNNSHDSQPSPPDRSDSPDQGRAEVPPLRTTDDRNDRQSPPPENLKGTKGSRKPGSRRGRTSRTQSADGTSMRRSRSHSQSQTSRGSGHPGLRQSYRFEMTGRSASAGRFSKRERRHNTIIRNFQGDDLNEIIHDVSRYQRSPGPVYNTGYEIDKNILRRSTTVKIGTAPRTSSVHTIGPGPAYSGDVEKLASHPKSPRATIGRAPREGPKKDATPSSADYQAPSIDLLRRHQPRATIGKERRGGPPGEKTPGPSDYSTYNSRKYSSTRGTFSTQERGTGSWIFA</sequence>
<proteinExistence type="predicted"/>
<gene>
    <name evidence="2" type="ORF">BLNAU_15409</name>
</gene>
<organism evidence="2 3">
    <name type="scientific">Blattamonas nauphoetae</name>
    <dbReference type="NCBI Taxonomy" id="2049346"/>
    <lineage>
        <taxon>Eukaryota</taxon>
        <taxon>Metamonada</taxon>
        <taxon>Preaxostyla</taxon>
        <taxon>Oxymonadida</taxon>
        <taxon>Blattamonas</taxon>
    </lineage>
</organism>
<dbReference type="Proteomes" id="UP001281761">
    <property type="component" value="Unassembled WGS sequence"/>
</dbReference>
<comment type="caution">
    <text evidence="2">The sequence shown here is derived from an EMBL/GenBank/DDBJ whole genome shotgun (WGS) entry which is preliminary data.</text>
</comment>
<protein>
    <submittedName>
        <fullName evidence="2">Uncharacterized protein</fullName>
    </submittedName>
</protein>
<feature type="compositionally biased region" description="Basic and acidic residues" evidence="1">
    <location>
        <begin position="56"/>
        <end position="65"/>
    </location>
</feature>
<reference evidence="2 3" key="1">
    <citation type="journal article" date="2022" name="bioRxiv">
        <title>Genomics of Preaxostyla Flagellates Illuminates Evolutionary Transitions and the Path Towards Mitochondrial Loss.</title>
        <authorList>
            <person name="Novak L.V.F."/>
            <person name="Treitli S.C."/>
            <person name="Pyrih J."/>
            <person name="Halakuc P."/>
            <person name="Pipaliya S.V."/>
            <person name="Vacek V."/>
            <person name="Brzon O."/>
            <person name="Soukal P."/>
            <person name="Eme L."/>
            <person name="Dacks J.B."/>
            <person name="Karnkowska A."/>
            <person name="Elias M."/>
            <person name="Hampl V."/>
        </authorList>
    </citation>
    <scope>NUCLEOTIDE SEQUENCE [LARGE SCALE GENOMIC DNA]</scope>
    <source>
        <strain evidence="2">NAU3</strain>
        <tissue evidence="2">Gut</tissue>
    </source>
</reference>
<keyword evidence="3" id="KW-1185">Reference proteome</keyword>
<feature type="compositionally biased region" description="Low complexity" evidence="1">
    <location>
        <begin position="121"/>
        <end position="130"/>
    </location>
</feature>
<accession>A0ABQ9XAV9</accession>
<dbReference type="EMBL" id="JARBJD010000152">
    <property type="protein sequence ID" value="KAK2949658.1"/>
    <property type="molecule type" value="Genomic_DNA"/>
</dbReference>
<feature type="region of interest" description="Disordered" evidence="1">
    <location>
        <begin position="211"/>
        <end position="328"/>
    </location>
</feature>
<evidence type="ECO:0000256" key="1">
    <source>
        <dbReference type="SAM" id="MobiDB-lite"/>
    </source>
</evidence>
<feature type="compositionally biased region" description="Basic and acidic residues" evidence="1">
    <location>
        <begin position="248"/>
        <end position="257"/>
    </location>
</feature>
<feature type="compositionally biased region" description="Basic residues" evidence="1">
    <location>
        <begin position="92"/>
        <end position="104"/>
    </location>
</feature>
<feature type="compositionally biased region" description="Polar residues" evidence="1">
    <location>
        <begin position="299"/>
        <end position="321"/>
    </location>
</feature>
<name>A0ABQ9XAV9_9EUKA</name>
<feature type="compositionally biased region" description="Polar residues" evidence="1">
    <location>
        <begin position="1"/>
        <end position="17"/>
    </location>
</feature>